<feature type="region of interest" description="Disordered" evidence="1">
    <location>
        <begin position="1"/>
        <end position="31"/>
    </location>
</feature>
<reference evidence="2 3" key="1">
    <citation type="journal article" date="2016" name="Mol. Biol. Evol.">
        <title>Comparative Genomics of Early-Diverging Mushroom-Forming Fungi Provides Insights into the Origins of Lignocellulose Decay Capabilities.</title>
        <authorList>
            <person name="Nagy L.G."/>
            <person name="Riley R."/>
            <person name="Tritt A."/>
            <person name="Adam C."/>
            <person name="Daum C."/>
            <person name="Floudas D."/>
            <person name="Sun H."/>
            <person name="Yadav J.S."/>
            <person name="Pangilinan J."/>
            <person name="Larsson K.H."/>
            <person name="Matsuura K."/>
            <person name="Barry K."/>
            <person name="Labutti K."/>
            <person name="Kuo R."/>
            <person name="Ohm R.A."/>
            <person name="Bhattacharya S.S."/>
            <person name="Shirouzu T."/>
            <person name="Yoshinaga Y."/>
            <person name="Martin F.M."/>
            <person name="Grigoriev I.V."/>
            <person name="Hibbett D.S."/>
        </authorList>
    </citation>
    <scope>NUCLEOTIDE SEQUENCE [LARGE SCALE GENOMIC DNA]</scope>
    <source>
        <strain evidence="2 3">L-15889</strain>
    </source>
</reference>
<keyword evidence="3" id="KW-1185">Reference proteome</keyword>
<sequence>TVRAASSRTVEDRVVRNPQTGAASLPNAGQSVLAHRTISREGSAEKAAIPYVSSSEPQEIDDLYGGMFEPGEQATPLPEGAAPQPQDWAPSLAVSLPSEHDSLATTPRPSMPLSPTPDCGPSVMEVDIIRFQAIPGLWPRCQEELKWSTGDATAAVAMNLNGMAEFMESAREALKEHVVDEVNEKYYELEGAGDFWRPISESLGCIIAA</sequence>
<feature type="compositionally biased region" description="Polar residues" evidence="1">
    <location>
        <begin position="17"/>
        <end position="30"/>
    </location>
</feature>
<dbReference type="EMBL" id="KV429134">
    <property type="protein sequence ID" value="KZT64279.1"/>
    <property type="molecule type" value="Genomic_DNA"/>
</dbReference>
<evidence type="ECO:0000313" key="2">
    <source>
        <dbReference type="EMBL" id="KZT64279.1"/>
    </source>
</evidence>
<name>A0A165LDM9_9APHY</name>
<evidence type="ECO:0000313" key="3">
    <source>
        <dbReference type="Proteomes" id="UP000076727"/>
    </source>
</evidence>
<proteinExistence type="predicted"/>
<dbReference type="AlphaFoldDB" id="A0A165LDM9"/>
<feature type="region of interest" description="Disordered" evidence="1">
    <location>
        <begin position="68"/>
        <end position="118"/>
    </location>
</feature>
<evidence type="ECO:0000256" key="1">
    <source>
        <dbReference type="SAM" id="MobiDB-lite"/>
    </source>
</evidence>
<feature type="non-terminal residue" evidence="2">
    <location>
        <position position="209"/>
    </location>
</feature>
<gene>
    <name evidence="2" type="ORF">DAEQUDRAFT_732838</name>
</gene>
<dbReference type="Proteomes" id="UP000076727">
    <property type="component" value="Unassembled WGS sequence"/>
</dbReference>
<protein>
    <submittedName>
        <fullName evidence="2">Uncharacterized protein</fullName>
    </submittedName>
</protein>
<feature type="non-terminal residue" evidence="2">
    <location>
        <position position="1"/>
    </location>
</feature>
<accession>A0A165LDM9</accession>
<organism evidence="2 3">
    <name type="scientific">Daedalea quercina L-15889</name>
    <dbReference type="NCBI Taxonomy" id="1314783"/>
    <lineage>
        <taxon>Eukaryota</taxon>
        <taxon>Fungi</taxon>
        <taxon>Dikarya</taxon>
        <taxon>Basidiomycota</taxon>
        <taxon>Agaricomycotina</taxon>
        <taxon>Agaricomycetes</taxon>
        <taxon>Polyporales</taxon>
        <taxon>Fomitopsis</taxon>
    </lineage>
</organism>